<keyword evidence="8" id="KW-1185">Reference proteome</keyword>
<gene>
    <name evidence="7" type="ORF">FB45DRAFT_780897</name>
</gene>
<keyword evidence="5 6" id="KW-0456">Lyase</keyword>
<name>A0AAD7CE48_9AGAR</name>
<dbReference type="InterPro" id="IPR034686">
    <property type="entry name" value="Terpene_cyclase-like_2"/>
</dbReference>
<dbReference type="GO" id="GO:0010333">
    <property type="term" value="F:terpene synthase activity"/>
    <property type="evidence" value="ECO:0007669"/>
    <property type="project" value="InterPro"/>
</dbReference>
<comment type="cofactor">
    <cofactor evidence="1 6">
        <name>Mg(2+)</name>
        <dbReference type="ChEBI" id="CHEBI:18420"/>
    </cofactor>
</comment>
<accession>A0AAD7CE48</accession>
<evidence type="ECO:0000256" key="4">
    <source>
        <dbReference type="ARBA" id="ARBA00022842"/>
    </source>
</evidence>
<proteinExistence type="inferred from homology"/>
<dbReference type="GO" id="GO:0046872">
    <property type="term" value="F:metal ion binding"/>
    <property type="evidence" value="ECO:0007669"/>
    <property type="project" value="UniProtKB-KW"/>
</dbReference>
<dbReference type="InterPro" id="IPR008949">
    <property type="entry name" value="Isoprenoid_synthase_dom_sf"/>
</dbReference>
<dbReference type="SFLD" id="SFLDS00005">
    <property type="entry name" value="Isoprenoid_Synthase_Type_I"/>
    <property type="match status" value="1"/>
</dbReference>
<evidence type="ECO:0000256" key="3">
    <source>
        <dbReference type="ARBA" id="ARBA00022723"/>
    </source>
</evidence>
<evidence type="ECO:0000256" key="1">
    <source>
        <dbReference type="ARBA" id="ARBA00001946"/>
    </source>
</evidence>
<organism evidence="7 8">
    <name type="scientific">Roridomyces roridus</name>
    <dbReference type="NCBI Taxonomy" id="1738132"/>
    <lineage>
        <taxon>Eukaryota</taxon>
        <taxon>Fungi</taxon>
        <taxon>Dikarya</taxon>
        <taxon>Basidiomycota</taxon>
        <taxon>Agaricomycotina</taxon>
        <taxon>Agaricomycetes</taxon>
        <taxon>Agaricomycetidae</taxon>
        <taxon>Agaricales</taxon>
        <taxon>Marasmiineae</taxon>
        <taxon>Mycenaceae</taxon>
        <taxon>Roridomyces</taxon>
    </lineage>
</organism>
<dbReference type="Proteomes" id="UP001221142">
    <property type="component" value="Unassembled WGS sequence"/>
</dbReference>
<dbReference type="Pfam" id="PF19086">
    <property type="entry name" value="Terpene_syn_C_2"/>
    <property type="match status" value="1"/>
</dbReference>
<evidence type="ECO:0000256" key="2">
    <source>
        <dbReference type="ARBA" id="ARBA00006333"/>
    </source>
</evidence>
<dbReference type="EC" id="4.2.3.-" evidence="6"/>
<dbReference type="PANTHER" id="PTHR35201:SF4">
    <property type="entry name" value="BETA-PINACENE SYNTHASE-RELATED"/>
    <property type="match status" value="1"/>
</dbReference>
<dbReference type="GO" id="GO:0008299">
    <property type="term" value="P:isoprenoid biosynthetic process"/>
    <property type="evidence" value="ECO:0007669"/>
    <property type="project" value="UniProtKB-ARBA"/>
</dbReference>
<dbReference type="AlphaFoldDB" id="A0AAD7CE48"/>
<dbReference type="PANTHER" id="PTHR35201">
    <property type="entry name" value="TERPENE SYNTHASE"/>
    <property type="match status" value="1"/>
</dbReference>
<dbReference type="EMBL" id="JARKIF010000002">
    <property type="protein sequence ID" value="KAJ7646572.1"/>
    <property type="molecule type" value="Genomic_DNA"/>
</dbReference>
<evidence type="ECO:0000256" key="6">
    <source>
        <dbReference type="RuleBase" id="RU366034"/>
    </source>
</evidence>
<comment type="caution">
    <text evidence="7">The sequence shown here is derived from an EMBL/GenBank/DDBJ whole genome shotgun (WGS) entry which is preliminary data.</text>
</comment>
<comment type="similarity">
    <text evidence="2 6">Belongs to the terpene synthase family.</text>
</comment>
<evidence type="ECO:0000313" key="8">
    <source>
        <dbReference type="Proteomes" id="UP001221142"/>
    </source>
</evidence>
<feature type="non-terminal residue" evidence="7">
    <location>
        <position position="1"/>
    </location>
</feature>
<evidence type="ECO:0000313" key="7">
    <source>
        <dbReference type="EMBL" id="KAJ7646572.1"/>
    </source>
</evidence>
<protein>
    <recommendedName>
        <fullName evidence="6">Terpene synthase</fullName>
        <ecNumber evidence="6">4.2.3.-</ecNumber>
    </recommendedName>
</protein>
<dbReference type="SFLD" id="SFLDG01020">
    <property type="entry name" value="Terpene_Cyclase_Like_2"/>
    <property type="match status" value="1"/>
</dbReference>
<evidence type="ECO:0000256" key="5">
    <source>
        <dbReference type="ARBA" id="ARBA00023239"/>
    </source>
</evidence>
<dbReference type="SUPFAM" id="SSF48576">
    <property type="entry name" value="Terpenoid synthases"/>
    <property type="match status" value="1"/>
</dbReference>
<sequence length="362" mass="41231">MALDAHRPQAGPFHVDVEAVAATLQGETMMLPSIPRLFATWPSASNKHERHLKQYVDVLLERALQNPKGLAAMKDAGFASQIALWYPDAEWEELMLVTAYLLWIWIWDDEVDGGTTNISRNAEQAREYYAQSREYVQQCLGLKEKPQGSDASIHPNMRLFSFVGDGLCKSTDKIQRTRFYKELDGYMTKVEVEHELRVGGRIPGTEEYLKVRTGSVGVLPMVSITDYALRIRLPESIMTSKAMRAIWEETTVISMIMNDIYSCPKEIAQHSLMNIIPVLWLNMRPEERSLEAVAEECIKIMSEAKARFEAAANDLDIMCADDNALRKDTGNFVQWCRYFSTGVMYWGMDTSRYGLKSCVQED</sequence>
<reference evidence="7" key="1">
    <citation type="submission" date="2023-03" db="EMBL/GenBank/DDBJ databases">
        <title>Massive genome expansion in bonnet fungi (Mycena s.s.) driven by repeated elements and novel gene families across ecological guilds.</title>
        <authorList>
            <consortium name="Lawrence Berkeley National Laboratory"/>
            <person name="Harder C.B."/>
            <person name="Miyauchi S."/>
            <person name="Viragh M."/>
            <person name="Kuo A."/>
            <person name="Thoen E."/>
            <person name="Andreopoulos B."/>
            <person name="Lu D."/>
            <person name="Skrede I."/>
            <person name="Drula E."/>
            <person name="Henrissat B."/>
            <person name="Morin E."/>
            <person name="Kohler A."/>
            <person name="Barry K."/>
            <person name="LaButti K."/>
            <person name="Morin E."/>
            <person name="Salamov A."/>
            <person name="Lipzen A."/>
            <person name="Mereny Z."/>
            <person name="Hegedus B."/>
            <person name="Baldrian P."/>
            <person name="Stursova M."/>
            <person name="Weitz H."/>
            <person name="Taylor A."/>
            <person name="Grigoriev I.V."/>
            <person name="Nagy L.G."/>
            <person name="Martin F."/>
            <person name="Kauserud H."/>
        </authorList>
    </citation>
    <scope>NUCLEOTIDE SEQUENCE</scope>
    <source>
        <strain evidence="7">9284</strain>
    </source>
</reference>
<dbReference type="Gene3D" id="1.10.600.10">
    <property type="entry name" value="Farnesyl Diphosphate Synthase"/>
    <property type="match status" value="1"/>
</dbReference>
<keyword evidence="4 6" id="KW-0460">Magnesium</keyword>
<keyword evidence="3 6" id="KW-0479">Metal-binding</keyword>